<accession>A0ABS7J2C9</accession>
<dbReference type="RefSeq" id="WP_221555441.1">
    <property type="nucleotide sequence ID" value="NZ_JAIGNO010000002.1"/>
</dbReference>
<evidence type="ECO:0000313" key="1">
    <source>
        <dbReference type="EMBL" id="MBX7481481.1"/>
    </source>
</evidence>
<gene>
    <name evidence="1" type="ORF">K3174_02995</name>
</gene>
<reference evidence="1 2" key="1">
    <citation type="submission" date="2021-08" db="EMBL/GenBank/DDBJ databases">
        <title>Comparative Genomics Analysis of the Genus Qipengyuania Reveals Extensive Genetic Diversity and Metabolic Versatility, Including the Description of Fifteen Novel Species.</title>
        <authorList>
            <person name="Liu Y."/>
        </authorList>
    </citation>
    <scope>NUCLEOTIDE SEQUENCE [LARGE SCALE GENOMIC DNA]</scope>
    <source>
        <strain evidence="1 2">6D47A</strain>
    </source>
</reference>
<keyword evidence="2" id="KW-1185">Reference proteome</keyword>
<organism evidence="1 2">
    <name type="scientific">Qipengyuania qiaonensis</name>
    <dbReference type="NCBI Taxonomy" id="2867240"/>
    <lineage>
        <taxon>Bacteria</taxon>
        <taxon>Pseudomonadati</taxon>
        <taxon>Pseudomonadota</taxon>
        <taxon>Alphaproteobacteria</taxon>
        <taxon>Sphingomonadales</taxon>
        <taxon>Erythrobacteraceae</taxon>
        <taxon>Qipengyuania</taxon>
    </lineage>
</organism>
<evidence type="ECO:0000313" key="2">
    <source>
        <dbReference type="Proteomes" id="UP000755104"/>
    </source>
</evidence>
<comment type="caution">
    <text evidence="1">The sequence shown here is derived from an EMBL/GenBank/DDBJ whole genome shotgun (WGS) entry which is preliminary data.</text>
</comment>
<dbReference type="Proteomes" id="UP000755104">
    <property type="component" value="Unassembled WGS sequence"/>
</dbReference>
<dbReference type="EMBL" id="JAIGNO010000002">
    <property type="protein sequence ID" value="MBX7481481.1"/>
    <property type="molecule type" value="Genomic_DNA"/>
</dbReference>
<protein>
    <submittedName>
        <fullName evidence="1">Uncharacterized protein</fullName>
    </submittedName>
</protein>
<sequence>MTDWADTRDPPFSGGSVDGFAEAITVAHLVADEGRAALGRWVDAGRRAGLSWAEIGAILGISRQAAQQRFRPEENGILADAPGEEVVRYGANAFNEMAILREEGARGRELMRIGFLMLSFRDTGRAWEYCRRIGGSGTSRAMEADGWAHVANWGPLAYFKRATQDR</sequence>
<name>A0ABS7J2C9_9SPHN</name>
<proteinExistence type="predicted"/>